<dbReference type="AlphaFoldDB" id="A0AAD2CWP2"/>
<comment type="caution">
    <text evidence="2">The sequence shown here is derived from an EMBL/GenBank/DDBJ whole genome shotgun (WGS) entry which is preliminary data.</text>
</comment>
<dbReference type="Proteomes" id="UP001295423">
    <property type="component" value="Unassembled WGS sequence"/>
</dbReference>
<sequence length="561" mass="62947">MLSSLNSKSFQHLKDRGEEAYPDENCAREIMQLFSIGLHRLNMNGTVQLDEDGKPLPTYGTEDILSFAGVWTSFKQQERRGNYEHEFSRVDPMACHISIAFCLHLLTTSLHIVLECDSCWHDIFPKSDLHGGFIGDGYPLCVNMEKTLLKKRAVYRLLGSRPSPELQEDPASWAADSEIQRLRLDVTSPLFKQLCAAHNSGVGCSFPGKVVLQKDLEYGLFQDAAELKVDTLRTIQAQLDTVPIFYEYIEPICVNHAFFNDPKRVLAGVGRNGEAISMMCADPLQPVATENCCNKASIDSSRVPFGRMNCKYNGERVKFVTNLQRCNSIGMVDLARMLVERSGICSKDIDRIQQRRFLMYRWSRGCCSIHIKVAENGNIASVHDPEPDRQGEKSVPNGLHKGNKNFFKVPWENNAFPSASMGCNDSNEQCILSGSHCICKTSVQESVGFQSANAFSSDVDVAIRSSYLLVSKIRKTLSPLTCDNFDEDNIFALVDSSKQILYRKNMVSAVSVGDVYLFQNPVSFSNFVKPTLWDAYAEMDAAIEHYLHHPSHPPFLATMML</sequence>
<accession>A0AAD2CWP2</accession>
<organism evidence="2 3">
    <name type="scientific">Cylindrotheca closterium</name>
    <dbReference type="NCBI Taxonomy" id="2856"/>
    <lineage>
        <taxon>Eukaryota</taxon>
        <taxon>Sar</taxon>
        <taxon>Stramenopiles</taxon>
        <taxon>Ochrophyta</taxon>
        <taxon>Bacillariophyta</taxon>
        <taxon>Bacillariophyceae</taxon>
        <taxon>Bacillariophycidae</taxon>
        <taxon>Bacillariales</taxon>
        <taxon>Bacillariaceae</taxon>
        <taxon>Cylindrotheca</taxon>
    </lineage>
</organism>
<feature type="compositionally biased region" description="Basic and acidic residues" evidence="1">
    <location>
        <begin position="383"/>
        <end position="392"/>
    </location>
</feature>
<protein>
    <submittedName>
        <fullName evidence="2">Uncharacterized protein</fullName>
    </submittedName>
</protein>
<name>A0AAD2CWP2_9STRA</name>
<evidence type="ECO:0000313" key="3">
    <source>
        <dbReference type="Proteomes" id="UP001295423"/>
    </source>
</evidence>
<keyword evidence="3" id="KW-1185">Reference proteome</keyword>
<dbReference type="EMBL" id="CAKOGP040000791">
    <property type="protein sequence ID" value="CAJ1939450.1"/>
    <property type="molecule type" value="Genomic_DNA"/>
</dbReference>
<evidence type="ECO:0000313" key="2">
    <source>
        <dbReference type="EMBL" id="CAJ1939450.1"/>
    </source>
</evidence>
<gene>
    <name evidence="2" type="ORF">CYCCA115_LOCUS6596</name>
</gene>
<proteinExistence type="predicted"/>
<dbReference type="PANTHER" id="PTHR43737">
    <property type="entry name" value="BLL7424 PROTEIN"/>
    <property type="match status" value="1"/>
</dbReference>
<feature type="region of interest" description="Disordered" evidence="1">
    <location>
        <begin position="380"/>
        <end position="400"/>
    </location>
</feature>
<reference evidence="2" key="1">
    <citation type="submission" date="2023-08" db="EMBL/GenBank/DDBJ databases">
        <authorList>
            <person name="Audoor S."/>
            <person name="Bilcke G."/>
        </authorList>
    </citation>
    <scope>NUCLEOTIDE SEQUENCE</scope>
</reference>
<dbReference type="PANTHER" id="PTHR43737:SF1">
    <property type="entry name" value="DUF1501 DOMAIN-CONTAINING PROTEIN"/>
    <property type="match status" value="1"/>
</dbReference>
<evidence type="ECO:0000256" key="1">
    <source>
        <dbReference type="SAM" id="MobiDB-lite"/>
    </source>
</evidence>